<accession>A0ABR4JZ38</accession>
<keyword evidence="1" id="KW-0732">Signal</keyword>
<proteinExistence type="predicted"/>
<dbReference type="EMBL" id="JBFXLU010000075">
    <property type="protein sequence ID" value="KAL2845066.1"/>
    <property type="molecule type" value="Genomic_DNA"/>
</dbReference>
<name>A0ABR4JZ38_9EURO</name>
<feature type="signal peptide" evidence="1">
    <location>
        <begin position="1"/>
        <end position="26"/>
    </location>
</feature>
<sequence>MSPPRLSWLVNRQCWLANLICFIASADMVEQSGVIPRFVNAIRVSDLAGALARHFFPRSTEAATLYHSGHSWPGHRYLKPVWGYDENHRNLNYRRTAMVGPFQALRGAWTGSMELTGMSRLYKNGGKSVARRLAVCSMLAPCFNPLGRM</sequence>
<evidence type="ECO:0000256" key="1">
    <source>
        <dbReference type="SAM" id="SignalP"/>
    </source>
</evidence>
<feature type="chain" id="PRO_5046146009" evidence="1">
    <location>
        <begin position="27"/>
        <end position="149"/>
    </location>
</feature>
<comment type="caution">
    <text evidence="2">The sequence shown here is derived from an EMBL/GenBank/DDBJ whole genome shotgun (WGS) entry which is preliminary data.</text>
</comment>
<evidence type="ECO:0000313" key="2">
    <source>
        <dbReference type="EMBL" id="KAL2845066.1"/>
    </source>
</evidence>
<reference evidence="2 3" key="1">
    <citation type="submission" date="2024-07" db="EMBL/GenBank/DDBJ databases">
        <title>Section-level genome sequencing and comparative genomics of Aspergillus sections Usti and Cavernicolus.</title>
        <authorList>
            <consortium name="Lawrence Berkeley National Laboratory"/>
            <person name="Nybo J.L."/>
            <person name="Vesth T.C."/>
            <person name="Theobald S."/>
            <person name="Frisvad J.C."/>
            <person name="Larsen T.O."/>
            <person name="Kjaerboelling I."/>
            <person name="Rothschild-Mancinelli K."/>
            <person name="Lyhne E.K."/>
            <person name="Kogle M.E."/>
            <person name="Barry K."/>
            <person name="Clum A."/>
            <person name="Na H."/>
            <person name="Ledsgaard L."/>
            <person name="Lin J."/>
            <person name="Lipzen A."/>
            <person name="Kuo A."/>
            <person name="Riley R."/>
            <person name="Mondo S."/>
            <person name="Labutti K."/>
            <person name="Haridas S."/>
            <person name="Pangalinan J."/>
            <person name="Salamov A.A."/>
            <person name="Simmons B.A."/>
            <person name="Magnuson J.K."/>
            <person name="Chen J."/>
            <person name="Drula E."/>
            <person name="Henrissat B."/>
            <person name="Wiebenga A."/>
            <person name="Lubbers R.J."/>
            <person name="Gomes A.C."/>
            <person name="Makela M.R."/>
            <person name="Stajich J."/>
            <person name="Grigoriev I.V."/>
            <person name="Mortensen U.H."/>
            <person name="De Vries R.P."/>
            <person name="Baker S.E."/>
            <person name="Andersen M.R."/>
        </authorList>
    </citation>
    <scope>NUCLEOTIDE SEQUENCE [LARGE SCALE GENOMIC DNA]</scope>
    <source>
        <strain evidence="2 3">CBS 123904</strain>
    </source>
</reference>
<keyword evidence="3" id="KW-1185">Reference proteome</keyword>
<dbReference type="Proteomes" id="UP001610446">
    <property type="component" value="Unassembled WGS sequence"/>
</dbReference>
<protein>
    <submittedName>
        <fullName evidence="2">Uncharacterized protein</fullName>
    </submittedName>
</protein>
<organism evidence="2 3">
    <name type="scientific">Aspergillus pseudoustus</name>
    <dbReference type="NCBI Taxonomy" id="1810923"/>
    <lineage>
        <taxon>Eukaryota</taxon>
        <taxon>Fungi</taxon>
        <taxon>Dikarya</taxon>
        <taxon>Ascomycota</taxon>
        <taxon>Pezizomycotina</taxon>
        <taxon>Eurotiomycetes</taxon>
        <taxon>Eurotiomycetidae</taxon>
        <taxon>Eurotiales</taxon>
        <taxon>Aspergillaceae</taxon>
        <taxon>Aspergillus</taxon>
        <taxon>Aspergillus subgen. Nidulantes</taxon>
    </lineage>
</organism>
<gene>
    <name evidence="2" type="ORF">BJY01DRAFT_184163</name>
</gene>
<evidence type="ECO:0000313" key="3">
    <source>
        <dbReference type="Proteomes" id="UP001610446"/>
    </source>
</evidence>